<reference evidence="2 3" key="1">
    <citation type="submission" date="2021-06" db="EMBL/GenBank/DDBJ databases">
        <title>Chromosome-level genome assembly of the red-tail catfish (Hemibagrus wyckioides).</title>
        <authorList>
            <person name="Shao F."/>
        </authorList>
    </citation>
    <scope>NUCLEOTIDE SEQUENCE [LARGE SCALE GENOMIC DNA]</scope>
    <source>
        <strain evidence="2">EC202008001</strain>
        <tissue evidence="2">Blood</tissue>
    </source>
</reference>
<proteinExistence type="predicted"/>
<feature type="compositionally biased region" description="Basic and acidic residues" evidence="1">
    <location>
        <begin position="73"/>
        <end position="87"/>
    </location>
</feature>
<keyword evidence="3" id="KW-1185">Reference proteome</keyword>
<feature type="region of interest" description="Disordered" evidence="1">
    <location>
        <begin position="67"/>
        <end position="106"/>
    </location>
</feature>
<evidence type="ECO:0000313" key="3">
    <source>
        <dbReference type="Proteomes" id="UP000824219"/>
    </source>
</evidence>
<name>A0A9D3N8C7_9TELE</name>
<dbReference type="Proteomes" id="UP000824219">
    <property type="component" value="Linkage Group LG23"/>
</dbReference>
<accession>A0A9D3N8C7</accession>
<feature type="compositionally biased region" description="Basic residues" evidence="1">
    <location>
        <begin position="90"/>
        <end position="102"/>
    </location>
</feature>
<evidence type="ECO:0000256" key="1">
    <source>
        <dbReference type="SAM" id="MobiDB-lite"/>
    </source>
</evidence>
<protein>
    <submittedName>
        <fullName evidence="2">Uncharacterized protein</fullName>
    </submittedName>
</protein>
<evidence type="ECO:0000313" key="2">
    <source>
        <dbReference type="EMBL" id="KAG7317517.1"/>
    </source>
</evidence>
<gene>
    <name evidence="2" type="ORF">KOW79_018552</name>
</gene>
<organism evidence="2 3">
    <name type="scientific">Hemibagrus wyckioides</name>
    <dbReference type="NCBI Taxonomy" id="337641"/>
    <lineage>
        <taxon>Eukaryota</taxon>
        <taxon>Metazoa</taxon>
        <taxon>Chordata</taxon>
        <taxon>Craniata</taxon>
        <taxon>Vertebrata</taxon>
        <taxon>Euteleostomi</taxon>
        <taxon>Actinopterygii</taxon>
        <taxon>Neopterygii</taxon>
        <taxon>Teleostei</taxon>
        <taxon>Ostariophysi</taxon>
        <taxon>Siluriformes</taxon>
        <taxon>Bagridae</taxon>
        <taxon>Hemibagrus</taxon>
    </lineage>
</organism>
<sequence>MSGLVQQSCSEGLLQNEEEAETLQCSWGGTVDTDQSRALSSPTLRTQLGIKLCSPASAALVQLGLPAPSGVFRGKDNEGKAASDETSTRSPRRTRNTGHKDRKLSYTMLPLKPC</sequence>
<dbReference type="AlphaFoldDB" id="A0A9D3N8C7"/>
<comment type="caution">
    <text evidence="2">The sequence shown here is derived from an EMBL/GenBank/DDBJ whole genome shotgun (WGS) entry which is preliminary data.</text>
</comment>
<dbReference type="EMBL" id="JAHKSW010000023">
    <property type="protein sequence ID" value="KAG7317517.1"/>
    <property type="molecule type" value="Genomic_DNA"/>
</dbReference>